<dbReference type="Proteomes" id="UP000001568">
    <property type="component" value="Chromosome 13"/>
</dbReference>
<dbReference type="OrthoDB" id="5954868at2759"/>
<dbReference type="PANTHER" id="PTHR48261">
    <property type="entry name" value="ACETYLGLUCOSAMINYLTRANSFERASE"/>
    <property type="match status" value="1"/>
</dbReference>
<evidence type="ECO:0000256" key="4">
    <source>
        <dbReference type="ARBA" id="ARBA00023136"/>
    </source>
</evidence>
<name>A4S6M1_OSTLU</name>
<dbReference type="Gene3D" id="3.90.550.10">
    <property type="entry name" value="Spore Coat Polysaccharide Biosynthesis Protein SpsA, Chain A"/>
    <property type="match status" value="1"/>
</dbReference>
<dbReference type="STRING" id="436017.A4S6M1"/>
<accession>A4S6M1</accession>
<feature type="domain" description="Glycosyl transferase 64" evidence="6">
    <location>
        <begin position="6"/>
        <end position="262"/>
    </location>
</feature>
<dbReference type="PANTHER" id="PTHR48261:SF2">
    <property type="entry name" value="ACETYLGLUCOSAMINYLTRANSFERASE"/>
    <property type="match status" value="1"/>
</dbReference>
<dbReference type="GO" id="GO:0016757">
    <property type="term" value="F:glycosyltransferase activity"/>
    <property type="evidence" value="ECO:0007669"/>
    <property type="project" value="InterPro"/>
</dbReference>
<reference evidence="7 9" key="1">
    <citation type="journal article" date="2007" name="Proc. Natl. Acad. Sci. U.S.A.">
        <title>The tiny eukaryote Ostreococcus provides genomic insights into the paradox of plankton speciation.</title>
        <authorList>
            <person name="Palenik B."/>
            <person name="Grimwood J."/>
            <person name="Aerts A."/>
            <person name="Rouze P."/>
            <person name="Salamov A."/>
            <person name="Putnam N."/>
            <person name="Dupont C."/>
            <person name="Jorgensen R."/>
            <person name="Derelle E."/>
            <person name="Rombauts S."/>
            <person name="Zhou K."/>
            <person name="Otillar R."/>
            <person name="Merchant S.S."/>
            <person name="Podell S."/>
            <person name="Gaasterland T."/>
            <person name="Napoli C."/>
            <person name="Gendler K."/>
            <person name="Manuell A."/>
            <person name="Tai V."/>
            <person name="Vallon O."/>
            <person name="Piganeau G."/>
            <person name="Jancek S."/>
            <person name="Heijde M."/>
            <person name="Jabbari K."/>
            <person name="Bowler C."/>
            <person name="Lohr M."/>
            <person name="Robbens S."/>
            <person name="Werner G."/>
            <person name="Dubchak I."/>
            <person name="Pazour G.J."/>
            <person name="Ren Q."/>
            <person name="Paulsen I."/>
            <person name="Delwiche C."/>
            <person name="Schmutz J."/>
            <person name="Rokhsar D."/>
            <person name="Van de Peer Y."/>
            <person name="Moreau H."/>
            <person name="Grigoriev I.V."/>
        </authorList>
    </citation>
    <scope>NUCLEOTIDE SEQUENCE [LARGE SCALE GENOMIC DNA]</scope>
    <source>
        <strain evidence="7 9">CCE9901</strain>
    </source>
</reference>
<dbReference type="RefSeq" id="XP_001421113.1">
    <property type="nucleotide sequence ID" value="XM_001421076.1"/>
</dbReference>
<dbReference type="HOGENOM" id="CLU_013906_1_1_1"/>
<keyword evidence="3" id="KW-0808">Transferase</keyword>
<dbReference type="EMBL" id="CP000601">
    <property type="protein sequence ID" value="ABP01200.1"/>
    <property type="molecule type" value="Genomic_DNA"/>
</dbReference>
<evidence type="ECO:0000313" key="7">
    <source>
        <dbReference type="EMBL" id="ABO99406.1"/>
    </source>
</evidence>
<evidence type="ECO:0000256" key="3">
    <source>
        <dbReference type="ARBA" id="ARBA00022679"/>
    </source>
</evidence>
<dbReference type="Proteomes" id="UP000001568">
    <property type="component" value="Chromosome 21"/>
</dbReference>
<sequence length="263" mass="29910">MRADGFAVLLNTFERPDLLKTALRHYGKCRGVEEIRVVWSEKRDAPREGTAEDGYFVKKKPGLVRYDAHAESTSIQNRFEPLDDLRTRAVFNVDEDVRIPCETLYRGFKAWQKHPDALVGYYARNYAPAKKPSDGCSWRYVANEFQLWWSGKYSIILTKAAFMDQKYLKLYKEHLPDGVREYIDKGGGNCEDIAMQFLISSITREAPVYVPASLMYYTKAKLGGVGVAGISSGAGHHLKRGDCITDFQTMFGAEHIPLVETYQ</sequence>
<dbReference type="KEGG" id="olu:OSTLU_36758"/>
<dbReference type="eggNOG" id="KOG1022">
    <property type="taxonomic scope" value="Eukaryota"/>
</dbReference>
<dbReference type="RefSeq" id="XP_001422841.1">
    <property type="nucleotide sequence ID" value="XM_001422804.1"/>
</dbReference>
<evidence type="ECO:0000313" key="9">
    <source>
        <dbReference type="Proteomes" id="UP000001568"/>
    </source>
</evidence>
<keyword evidence="9" id="KW-1185">Reference proteome</keyword>
<evidence type="ECO:0000256" key="2">
    <source>
        <dbReference type="ARBA" id="ARBA00008700"/>
    </source>
</evidence>
<evidence type="ECO:0000259" key="6">
    <source>
        <dbReference type="Pfam" id="PF09258"/>
    </source>
</evidence>
<dbReference type="Gramene" id="ABP01200">
    <property type="protein sequence ID" value="ABP01200"/>
    <property type="gene ID" value="OSTLU_36758"/>
</dbReference>
<dbReference type="AlphaFoldDB" id="A4S6M1"/>
<proteinExistence type="inferred from homology"/>
<dbReference type="SUPFAM" id="SSF53448">
    <property type="entry name" value="Nucleotide-diphospho-sugar transferases"/>
    <property type="match status" value="1"/>
</dbReference>
<dbReference type="EMBL" id="CP000593">
    <property type="protein sequence ID" value="ABO99406.1"/>
    <property type="molecule type" value="Genomic_DNA"/>
</dbReference>
<dbReference type="InterPro" id="IPR015338">
    <property type="entry name" value="GT64_dom"/>
</dbReference>
<comment type="subcellular location">
    <subcellularLocation>
        <location evidence="1">Membrane</location>
    </subcellularLocation>
</comment>
<dbReference type="KEGG" id="olu:OSTLU_41697"/>
<keyword evidence="5" id="KW-1015">Disulfide bond</keyword>
<dbReference type="OMA" id="CEDIGLN"/>
<dbReference type="InterPro" id="IPR004263">
    <property type="entry name" value="Exostosin"/>
</dbReference>
<dbReference type="InterPro" id="IPR029044">
    <property type="entry name" value="Nucleotide-diphossugar_trans"/>
</dbReference>
<dbReference type="GeneID" id="5005178"/>
<organism evidence="7 9">
    <name type="scientific">Ostreococcus lucimarinus (strain CCE9901)</name>
    <dbReference type="NCBI Taxonomy" id="436017"/>
    <lineage>
        <taxon>Eukaryota</taxon>
        <taxon>Viridiplantae</taxon>
        <taxon>Chlorophyta</taxon>
        <taxon>Mamiellophyceae</taxon>
        <taxon>Mamiellales</taxon>
        <taxon>Bathycoccaceae</taxon>
        <taxon>Ostreococcus</taxon>
    </lineage>
</organism>
<gene>
    <name evidence="8" type="ORF">OSTLU_36758</name>
    <name evidence="7" type="ORF">OSTLU_41697</name>
</gene>
<protein>
    <recommendedName>
        <fullName evidence="6">Glycosyl transferase 64 domain-containing protein</fullName>
    </recommendedName>
</protein>
<dbReference type="GeneID" id="5006981"/>
<evidence type="ECO:0000256" key="1">
    <source>
        <dbReference type="ARBA" id="ARBA00004370"/>
    </source>
</evidence>
<dbReference type="Pfam" id="PF09258">
    <property type="entry name" value="Glyco_transf_64"/>
    <property type="match status" value="1"/>
</dbReference>
<dbReference type="Gramene" id="ABO99406">
    <property type="protein sequence ID" value="ABO99406"/>
    <property type="gene ID" value="OSTLU_41697"/>
</dbReference>
<dbReference type="CAZy" id="GT64">
    <property type="family name" value="Glycosyltransferase Family 64"/>
</dbReference>
<keyword evidence="4" id="KW-0472">Membrane</keyword>
<dbReference type="GO" id="GO:0016020">
    <property type="term" value="C:membrane"/>
    <property type="evidence" value="ECO:0007669"/>
    <property type="project" value="UniProtKB-SubCell"/>
</dbReference>
<evidence type="ECO:0000256" key="5">
    <source>
        <dbReference type="ARBA" id="ARBA00023157"/>
    </source>
</evidence>
<comment type="similarity">
    <text evidence="2">Belongs to the glycosyltransferase 64 family.</text>
</comment>
<evidence type="ECO:0000313" key="8">
    <source>
        <dbReference type="EMBL" id="ABP01200.1"/>
    </source>
</evidence>